<sequence length="731" mass="83258">MSFLADDTFSNVHYKQEVFDFELKDDFRLDTIVASGKQFDLQRFWDSDEHDDLDDEDDIKNYSDLTNGASNVFASSEKTGKQEDFHQMLNDWQDHLSSMKTFDEEHPDSSAILTGLQNSVIDELLPEHSSESIYIKHEAPSSESHGSCSSQIACKKLVEEEEEAKYPSKRVKRNSLCALEAEDAKSLLEQFEASEIIYSSKEIKVEKTDNEITNDSPPPVEPIETEQAENGESVQLDHDYCNGIAGSEKSAALPPNFYHSTVADYGPATYSRLPEYYAALATQKSIQPKSNKDSKKDSGLESGDVSDASEEVIPRAFKNVPMVSVLKRNYQPKATVPTVKVEPKDKALETGTHPSNNINETLPRKRKLNLEEYRSRLEEREKEGKIPTTKNNTSWGALTAVQSVEQKSVTETASSPKKVEVKSVEVQATPEEIISATATSESSSRSKHKKSGADSPRRRRQYRSRRVSSSSSTSTDSRVSRHHRSHKRRKTSRSDRRSRSRSRGRSTWSRSRSRSRSSSASTTYSTCSSISISSRNRSRTNSSSRRHGRNQTLWKTKDRFTRTLKPHERRRRHSQSSRSSNRSSRDAPKLDERDQAEKMRQVEERRVIYVGRIEEGTTKADLRQRFEVFGPIVDISVHFRDHGDNYGFVTFAYKVDAYEAVEHGNDDVTLPQYDLSFGGRRAFCKQRYSDLDIERQTLQRSFNGVLMHRSNESFDSLLREAQAKLRKRSSI</sequence>
<feature type="compositionally biased region" description="Low complexity" evidence="9">
    <location>
        <begin position="467"/>
        <end position="477"/>
    </location>
</feature>
<dbReference type="InterPro" id="IPR035979">
    <property type="entry name" value="RBD_domain_sf"/>
</dbReference>
<evidence type="ECO:0000256" key="2">
    <source>
        <dbReference type="ARBA" id="ARBA00022553"/>
    </source>
</evidence>
<keyword evidence="4" id="KW-0805">Transcription regulation</keyword>
<keyword evidence="12" id="KW-1185">Reference proteome</keyword>
<dbReference type="SMR" id="A0A482WTG8"/>
<dbReference type="PANTHER" id="PTHR15528:SF11">
    <property type="entry name" value="FI18188P1"/>
    <property type="match status" value="1"/>
</dbReference>
<evidence type="ECO:0000259" key="10">
    <source>
        <dbReference type="PROSITE" id="PS50102"/>
    </source>
</evidence>
<dbReference type="InterPro" id="IPR034605">
    <property type="entry name" value="PGC-1"/>
</dbReference>
<keyword evidence="7" id="KW-0539">Nucleus</keyword>
<feature type="region of interest" description="Disordered" evidence="9">
    <location>
        <begin position="208"/>
        <end position="231"/>
    </location>
</feature>
<evidence type="ECO:0000256" key="8">
    <source>
        <dbReference type="PROSITE-ProRule" id="PRU00176"/>
    </source>
</evidence>
<feature type="region of interest" description="Disordered" evidence="9">
    <location>
        <begin position="337"/>
        <end position="598"/>
    </location>
</feature>
<reference evidence="11 12" key="1">
    <citation type="journal article" date="2017" name="Gigascience">
        <title>Genome sequence of the small brown planthopper, Laodelphax striatellus.</title>
        <authorList>
            <person name="Zhu J."/>
            <person name="Jiang F."/>
            <person name="Wang X."/>
            <person name="Yang P."/>
            <person name="Bao Y."/>
            <person name="Zhao W."/>
            <person name="Wang W."/>
            <person name="Lu H."/>
            <person name="Wang Q."/>
            <person name="Cui N."/>
            <person name="Li J."/>
            <person name="Chen X."/>
            <person name="Luo L."/>
            <person name="Yu J."/>
            <person name="Kang L."/>
            <person name="Cui F."/>
        </authorList>
    </citation>
    <scope>NUCLEOTIDE SEQUENCE [LARGE SCALE GENOMIC DNA]</scope>
    <source>
        <strain evidence="11">Lst14</strain>
    </source>
</reference>
<evidence type="ECO:0000256" key="9">
    <source>
        <dbReference type="SAM" id="MobiDB-lite"/>
    </source>
</evidence>
<feature type="compositionally biased region" description="Basic residues" evidence="9">
    <location>
        <begin position="562"/>
        <end position="575"/>
    </location>
</feature>
<dbReference type="STRING" id="195883.A0A482WTG8"/>
<keyword evidence="3 8" id="KW-0694">RNA-binding</keyword>
<evidence type="ECO:0000256" key="3">
    <source>
        <dbReference type="ARBA" id="ARBA00022884"/>
    </source>
</evidence>
<dbReference type="SUPFAM" id="SSF54928">
    <property type="entry name" value="RNA-binding domain, RBD"/>
    <property type="match status" value="1"/>
</dbReference>
<evidence type="ECO:0000313" key="12">
    <source>
        <dbReference type="Proteomes" id="UP000291343"/>
    </source>
</evidence>
<feature type="compositionally biased region" description="Basic and acidic residues" evidence="9">
    <location>
        <begin position="368"/>
        <end position="385"/>
    </location>
</feature>
<evidence type="ECO:0000256" key="6">
    <source>
        <dbReference type="ARBA" id="ARBA00023163"/>
    </source>
</evidence>
<gene>
    <name evidence="11" type="ORF">LSTR_LSTR004587</name>
</gene>
<dbReference type="Proteomes" id="UP000291343">
    <property type="component" value="Unassembled WGS sequence"/>
</dbReference>
<evidence type="ECO:0000313" key="11">
    <source>
        <dbReference type="EMBL" id="RZF36899.1"/>
    </source>
</evidence>
<dbReference type="PROSITE" id="PS50102">
    <property type="entry name" value="RRM"/>
    <property type="match status" value="1"/>
</dbReference>
<comment type="subcellular location">
    <subcellularLocation>
        <location evidence="1">Nucleus</location>
    </subcellularLocation>
</comment>
<evidence type="ECO:0000256" key="7">
    <source>
        <dbReference type="ARBA" id="ARBA00023242"/>
    </source>
</evidence>
<accession>A0A482WTG8</accession>
<dbReference type="Gene3D" id="3.30.70.330">
    <property type="match status" value="1"/>
</dbReference>
<dbReference type="EMBL" id="QKKF02025464">
    <property type="protein sequence ID" value="RZF36899.1"/>
    <property type="molecule type" value="Genomic_DNA"/>
</dbReference>
<dbReference type="InterPro" id="IPR012677">
    <property type="entry name" value="Nucleotide-bd_a/b_plait_sf"/>
</dbReference>
<feature type="compositionally biased region" description="Basic and acidic residues" evidence="9">
    <location>
        <begin position="290"/>
        <end position="299"/>
    </location>
</feature>
<name>A0A482WTG8_LAOST</name>
<feature type="compositionally biased region" description="Basic residues" evidence="9">
    <location>
        <begin position="480"/>
        <end position="491"/>
    </location>
</feature>
<keyword evidence="2" id="KW-0597">Phosphoprotein</keyword>
<dbReference type="SMART" id="SM00360">
    <property type="entry name" value="RRM"/>
    <property type="match status" value="1"/>
</dbReference>
<protein>
    <recommendedName>
        <fullName evidence="10">RRM domain-containing protein</fullName>
    </recommendedName>
</protein>
<dbReference type="GO" id="GO:0005634">
    <property type="term" value="C:nucleus"/>
    <property type="evidence" value="ECO:0007669"/>
    <property type="project" value="UniProtKB-SubCell"/>
</dbReference>
<evidence type="ECO:0000256" key="5">
    <source>
        <dbReference type="ARBA" id="ARBA00023159"/>
    </source>
</evidence>
<dbReference type="GO" id="GO:0003712">
    <property type="term" value="F:transcription coregulator activity"/>
    <property type="evidence" value="ECO:0007669"/>
    <property type="project" value="InterPro"/>
</dbReference>
<dbReference type="OrthoDB" id="10047851at2759"/>
<keyword evidence="6" id="KW-0804">Transcription</keyword>
<feature type="compositionally biased region" description="Basic residues" evidence="9">
    <location>
        <begin position="457"/>
        <end position="466"/>
    </location>
</feature>
<dbReference type="InParanoid" id="A0A482WTG8"/>
<proteinExistence type="predicted"/>
<comment type="caution">
    <text evidence="11">The sequence shown here is derived from an EMBL/GenBank/DDBJ whole genome shotgun (WGS) entry which is preliminary data.</text>
</comment>
<dbReference type="PANTHER" id="PTHR15528">
    <property type="entry name" value="PEROXISOME PROLIFERATOR ACTIVATED RECEPTOR GAMMA COACTIVATOR 1 PGC-1 -RELATED"/>
    <property type="match status" value="1"/>
</dbReference>
<feature type="domain" description="RRM" evidence="10">
    <location>
        <begin position="606"/>
        <end position="681"/>
    </location>
</feature>
<evidence type="ECO:0000256" key="1">
    <source>
        <dbReference type="ARBA" id="ARBA00004123"/>
    </source>
</evidence>
<keyword evidence="5" id="KW-0010">Activator</keyword>
<dbReference type="InterPro" id="IPR000504">
    <property type="entry name" value="RRM_dom"/>
</dbReference>
<feature type="compositionally biased region" description="Low complexity" evidence="9">
    <location>
        <begin position="505"/>
        <end position="543"/>
    </location>
</feature>
<dbReference type="GO" id="GO:0003723">
    <property type="term" value="F:RNA binding"/>
    <property type="evidence" value="ECO:0007669"/>
    <property type="project" value="UniProtKB-UniRule"/>
</dbReference>
<feature type="region of interest" description="Disordered" evidence="9">
    <location>
        <begin position="282"/>
        <end position="314"/>
    </location>
</feature>
<dbReference type="GO" id="GO:0045944">
    <property type="term" value="P:positive regulation of transcription by RNA polymerase II"/>
    <property type="evidence" value="ECO:0007669"/>
    <property type="project" value="TreeGrafter"/>
</dbReference>
<feature type="compositionally biased region" description="Polar residues" evidence="9">
    <location>
        <begin position="388"/>
        <end position="413"/>
    </location>
</feature>
<dbReference type="Pfam" id="PF00076">
    <property type="entry name" value="RRM_1"/>
    <property type="match status" value="1"/>
</dbReference>
<dbReference type="AlphaFoldDB" id="A0A482WTG8"/>
<dbReference type="CDD" id="cd12357">
    <property type="entry name" value="RRM_PPARGC1A_like"/>
    <property type="match status" value="1"/>
</dbReference>
<organism evidence="11 12">
    <name type="scientific">Laodelphax striatellus</name>
    <name type="common">Small brown planthopper</name>
    <name type="synonym">Delphax striatella</name>
    <dbReference type="NCBI Taxonomy" id="195883"/>
    <lineage>
        <taxon>Eukaryota</taxon>
        <taxon>Metazoa</taxon>
        <taxon>Ecdysozoa</taxon>
        <taxon>Arthropoda</taxon>
        <taxon>Hexapoda</taxon>
        <taxon>Insecta</taxon>
        <taxon>Pterygota</taxon>
        <taxon>Neoptera</taxon>
        <taxon>Paraneoptera</taxon>
        <taxon>Hemiptera</taxon>
        <taxon>Auchenorrhyncha</taxon>
        <taxon>Fulgoroidea</taxon>
        <taxon>Delphacidae</taxon>
        <taxon>Criomorphinae</taxon>
        <taxon>Laodelphax</taxon>
    </lineage>
</organism>
<feature type="compositionally biased region" description="Low complexity" evidence="9">
    <location>
        <begin position="431"/>
        <end position="443"/>
    </location>
</feature>
<feature type="compositionally biased region" description="Basic and acidic residues" evidence="9">
    <location>
        <begin position="583"/>
        <end position="598"/>
    </location>
</feature>
<evidence type="ECO:0000256" key="4">
    <source>
        <dbReference type="ARBA" id="ARBA00023015"/>
    </source>
</evidence>